<reference evidence="1 2" key="1">
    <citation type="journal article" date="2015" name="Genome Announc.">
        <title>Draft Genome Sequence and Gene Annotation of the Entomopathogenic Fungus Verticillium hemipterigenum.</title>
        <authorList>
            <person name="Horn F."/>
            <person name="Habel A."/>
            <person name="Scharf D.H."/>
            <person name="Dworschak J."/>
            <person name="Brakhage A.A."/>
            <person name="Guthke R."/>
            <person name="Hertweck C."/>
            <person name="Linde J."/>
        </authorList>
    </citation>
    <scope>NUCLEOTIDE SEQUENCE [LARGE SCALE GENOMIC DNA]</scope>
</reference>
<evidence type="ECO:0000313" key="2">
    <source>
        <dbReference type="Proteomes" id="UP000039046"/>
    </source>
</evidence>
<evidence type="ECO:0000313" key="1">
    <source>
        <dbReference type="EMBL" id="CEJ88622.1"/>
    </source>
</evidence>
<name>A0A0A1TET5_9HYPO</name>
<protein>
    <submittedName>
        <fullName evidence="1">Uncharacterized protein</fullName>
    </submittedName>
</protein>
<keyword evidence="2" id="KW-1185">Reference proteome</keyword>
<accession>A0A0A1TET5</accession>
<sequence>MAIYLAGVGCAGPFEIGNVLCEIDTIADVIHVVAKRRLDKETGQFTWSPLGYGVVPRSQSNPNLTCGAPAPGIYGSLVSFVGHAGQNGVPTFVPSANPLSGQQTKTQEFLPLKMGYDPMWS</sequence>
<organism evidence="1 2">
    <name type="scientific">[Torrubiella] hemipterigena</name>
    <dbReference type="NCBI Taxonomy" id="1531966"/>
    <lineage>
        <taxon>Eukaryota</taxon>
        <taxon>Fungi</taxon>
        <taxon>Dikarya</taxon>
        <taxon>Ascomycota</taxon>
        <taxon>Pezizomycotina</taxon>
        <taxon>Sordariomycetes</taxon>
        <taxon>Hypocreomycetidae</taxon>
        <taxon>Hypocreales</taxon>
        <taxon>Clavicipitaceae</taxon>
        <taxon>Clavicipitaceae incertae sedis</taxon>
        <taxon>'Torrubiella' clade</taxon>
    </lineage>
</organism>
<dbReference type="EMBL" id="CDHN01000002">
    <property type="protein sequence ID" value="CEJ88622.1"/>
    <property type="molecule type" value="Genomic_DNA"/>
</dbReference>
<gene>
    <name evidence="1" type="ORF">VHEMI04771</name>
</gene>
<dbReference type="OrthoDB" id="5082440at2759"/>
<dbReference type="AlphaFoldDB" id="A0A0A1TET5"/>
<dbReference type="HOGENOM" id="CLU_2039697_0_0_1"/>
<dbReference type="Proteomes" id="UP000039046">
    <property type="component" value="Unassembled WGS sequence"/>
</dbReference>
<proteinExistence type="predicted"/>